<evidence type="ECO:0000313" key="7">
    <source>
        <dbReference type="EMBL" id="RDC55547.1"/>
    </source>
</evidence>
<dbReference type="RefSeq" id="WP_115403587.1">
    <property type="nucleotide sequence ID" value="NZ_QPKV01000006.1"/>
</dbReference>
<keyword evidence="2 4" id="KW-0472">Membrane</keyword>
<reference evidence="7 8" key="1">
    <citation type="submission" date="2018-07" db="EMBL/GenBank/DDBJ databases">
        <title>Pedobacter sp. nov., isolated from soil.</title>
        <authorList>
            <person name="Zhou L.Y."/>
            <person name="Du Z.J."/>
        </authorList>
    </citation>
    <scope>NUCLEOTIDE SEQUENCE [LARGE SCALE GENOMIC DNA]</scope>
    <source>
        <strain evidence="7 8">JDX94</strain>
    </source>
</reference>
<dbReference type="PANTHER" id="PTHR30329:SF21">
    <property type="entry name" value="LIPOPROTEIN YIAD-RELATED"/>
    <property type="match status" value="1"/>
</dbReference>
<feature type="region of interest" description="Disordered" evidence="5">
    <location>
        <begin position="30"/>
        <end position="68"/>
    </location>
</feature>
<dbReference type="InterPro" id="IPR006665">
    <property type="entry name" value="OmpA-like"/>
</dbReference>
<keyword evidence="3" id="KW-0998">Cell outer membrane</keyword>
<name>A0A369PX40_9SPHI</name>
<protein>
    <submittedName>
        <fullName evidence="7">OmpA family protein</fullName>
    </submittedName>
</protein>
<feature type="compositionally biased region" description="Pro residues" evidence="5">
    <location>
        <begin position="33"/>
        <end position="43"/>
    </location>
</feature>
<evidence type="ECO:0000313" key="8">
    <source>
        <dbReference type="Proteomes" id="UP000253961"/>
    </source>
</evidence>
<proteinExistence type="predicted"/>
<accession>A0A369PX40</accession>
<evidence type="ECO:0000256" key="1">
    <source>
        <dbReference type="ARBA" id="ARBA00004442"/>
    </source>
</evidence>
<gene>
    <name evidence="7" type="ORF">DU508_14790</name>
</gene>
<dbReference type="GO" id="GO:0009279">
    <property type="term" value="C:cell outer membrane"/>
    <property type="evidence" value="ECO:0007669"/>
    <property type="project" value="UniProtKB-SubCell"/>
</dbReference>
<dbReference type="Gene3D" id="3.30.1330.60">
    <property type="entry name" value="OmpA-like domain"/>
    <property type="match status" value="1"/>
</dbReference>
<organism evidence="7 8">
    <name type="scientific">Pedobacter chinensis</name>
    <dbReference type="NCBI Taxonomy" id="2282421"/>
    <lineage>
        <taxon>Bacteria</taxon>
        <taxon>Pseudomonadati</taxon>
        <taxon>Bacteroidota</taxon>
        <taxon>Sphingobacteriia</taxon>
        <taxon>Sphingobacteriales</taxon>
        <taxon>Sphingobacteriaceae</taxon>
        <taxon>Pedobacter</taxon>
    </lineage>
</organism>
<dbReference type="InterPro" id="IPR050330">
    <property type="entry name" value="Bact_OuterMem_StrucFunc"/>
</dbReference>
<dbReference type="Pfam" id="PF00691">
    <property type="entry name" value="OmpA"/>
    <property type="match status" value="1"/>
</dbReference>
<evidence type="ECO:0000256" key="4">
    <source>
        <dbReference type="PROSITE-ProRule" id="PRU00473"/>
    </source>
</evidence>
<dbReference type="InterPro" id="IPR006664">
    <property type="entry name" value="OMP_bac"/>
</dbReference>
<dbReference type="PRINTS" id="PR01021">
    <property type="entry name" value="OMPADOMAIN"/>
</dbReference>
<dbReference type="OrthoDB" id="9782229at2"/>
<dbReference type="Proteomes" id="UP000253961">
    <property type="component" value="Unassembled WGS sequence"/>
</dbReference>
<dbReference type="CDD" id="cd07185">
    <property type="entry name" value="OmpA_C-like"/>
    <property type="match status" value="1"/>
</dbReference>
<dbReference type="EMBL" id="QPKV01000006">
    <property type="protein sequence ID" value="RDC55547.1"/>
    <property type="molecule type" value="Genomic_DNA"/>
</dbReference>
<dbReference type="AlphaFoldDB" id="A0A369PX40"/>
<comment type="subcellular location">
    <subcellularLocation>
        <location evidence="1">Cell outer membrane</location>
    </subcellularLocation>
</comment>
<keyword evidence="8" id="KW-1185">Reference proteome</keyword>
<dbReference type="SUPFAM" id="SSF103088">
    <property type="entry name" value="OmpA-like"/>
    <property type="match status" value="1"/>
</dbReference>
<dbReference type="PROSITE" id="PS51257">
    <property type="entry name" value="PROKAR_LIPOPROTEIN"/>
    <property type="match status" value="1"/>
</dbReference>
<evidence type="ECO:0000256" key="2">
    <source>
        <dbReference type="ARBA" id="ARBA00023136"/>
    </source>
</evidence>
<evidence type="ECO:0000256" key="3">
    <source>
        <dbReference type="ARBA" id="ARBA00023237"/>
    </source>
</evidence>
<dbReference type="PROSITE" id="PS51123">
    <property type="entry name" value="OMPA_2"/>
    <property type="match status" value="1"/>
</dbReference>
<dbReference type="InterPro" id="IPR036737">
    <property type="entry name" value="OmpA-like_sf"/>
</dbReference>
<evidence type="ECO:0000256" key="5">
    <source>
        <dbReference type="SAM" id="MobiDB-lite"/>
    </source>
</evidence>
<evidence type="ECO:0000259" key="6">
    <source>
        <dbReference type="PROSITE" id="PS51123"/>
    </source>
</evidence>
<comment type="caution">
    <text evidence="7">The sequence shown here is derived from an EMBL/GenBank/DDBJ whole genome shotgun (WGS) entry which is preliminary data.</text>
</comment>
<dbReference type="PANTHER" id="PTHR30329">
    <property type="entry name" value="STATOR ELEMENT OF FLAGELLAR MOTOR COMPLEX"/>
    <property type="match status" value="1"/>
</dbReference>
<sequence length="177" mass="19554">MNMIKNFFLTAIIVAFTLTIYSCKTKKLVAKPDPAPISKPTPPVEEKKPTPQPQEEPEKPAPAEKPNFNLDNIQFEFNSFVLKTSSFAILDKAVAEMKKSPDTKFVLHGHSSSEGTPEHNMSLSIDRANAVKSYFVNAGLNGAKFTIVGHGEKEPITTNANEEGRAVNRRTEIKVQN</sequence>
<feature type="domain" description="OmpA-like" evidence="6">
    <location>
        <begin position="62"/>
        <end position="177"/>
    </location>
</feature>